<evidence type="ECO:0000313" key="1">
    <source>
        <dbReference type="EMBL" id="KKK64314.1"/>
    </source>
</evidence>
<reference evidence="1" key="1">
    <citation type="journal article" date="2015" name="Nature">
        <title>Complex archaea that bridge the gap between prokaryotes and eukaryotes.</title>
        <authorList>
            <person name="Spang A."/>
            <person name="Saw J.H."/>
            <person name="Jorgensen S.L."/>
            <person name="Zaremba-Niedzwiedzka K."/>
            <person name="Martijn J."/>
            <person name="Lind A.E."/>
            <person name="van Eijk R."/>
            <person name="Schleper C."/>
            <person name="Guy L."/>
            <person name="Ettema T.J."/>
        </authorList>
    </citation>
    <scope>NUCLEOTIDE SEQUENCE</scope>
</reference>
<feature type="non-terminal residue" evidence="1">
    <location>
        <position position="1"/>
    </location>
</feature>
<dbReference type="EMBL" id="LAZR01061074">
    <property type="protein sequence ID" value="KKK64314.1"/>
    <property type="molecule type" value="Genomic_DNA"/>
</dbReference>
<sequence length="84" mass="9422">GSTGKHGDMKFKVLECKYLKKEKCYAVLCLWLKKIAMLTPTFNYFSGPDRVAEQKAISATRAGHNVTIVTMEAKIKPNLDAFPE</sequence>
<dbReference type="AlphaFoldDB" id="A0A0F8ZCU0"/>
<name>A0A0F8ZCU0_9ZZZZ</name>
<protein>
    <submittedName>
        <fullName evidence="1">Uncharacterized protein</fullName>
    </submittedName>
</protein>
<gene>
    <name evidence="1" type="ORF">LCGC14_2985440</name>
</gene>
<organism evidence="1">
    <name type="scientific">marine sediment metagenome</name>
    <dbReference type="NCBI Taxonomy" id="412755"/>
    <lineage>
        <taxon>unclassified sequences</taxon>
        <taxon>metagenomes</taxon>
        <taxon>ecological metagenomes</taxon>
    </lineage>
</organism>
<accession>A0A0F8ZCU0</accession>
<proteinExistence type="predicted"/>
<comment type="caution">
    <text evidence="1">The sequence shown here is derived from an EMBL/GenBank/DDBJ whole genome shotgun (WGS) entry which is preliminary data.</text>
</comment>